<evidence type="ECO:0000256" key="1">
    <source>
        <dbReference type="SAM" id="Phobius"/>
    </source>
</evidence>
<evidence type="ECO:0000313" key="4">
    <source>
        <dbReference type="Proteomes" id="UP000738349"/>
    </source>
</evidence>
<evidence type="ECO:0000259" key="2">
    <source>
        <dbReference type="Pfam" id="PF20163"/>
    </source>
</evidence>
<gene>
    <name evidence="3" type="ORF">EDB81DRAFT_794016</name>
</gene>
<keyword evidence="4" id="KW-1185">Reference proteome</keyword>
<organism evidence="3 4">
    <name type="scientific">Dactylonectria macrodidyma</name>
    <dbReference type="NCBI Taxonomy" id="307937"/>
    <lineage>
        <taxon>Eukaryota</taxon>
        <taxon>Fungi</taxon>
        <taxon>Dikarya</taxon>
        <taxon>Ascomycota</taxon>
        <taxon>Pezizomycotina</taxon>
        <taxon>Sordariomycetes</taxon>
        <taxon>Hypocreomycetidae</taxon>
        <taxon>Hypocreales</taxon>
        <taxon>Nectriaceae</taxon>
        <taxon>Dactylonectria</taxon>
    </lineage>
</organism>
<dbReference type="EMBL" id="JAGMUV010000008">
    <property type="protein sequence ID" value="KAH7145998.1"/>
    <property type="molecule type" value="Genomic_DNA"/>
</dbReference>
<evidence type="ECO:0000313" key="3">
    <source>
        <dbReference type="EMBL" id="KAH7145998.1"/>
    </source>
</evidence>
<feature type="transmembrane region" description="Helical" evidence="1">
    <location>
        <begin position="615"/>
        <end position="636"/>
    </location>
</feature>
<dbReference type="AlphaFoldDB" id="A0A9P9J883"/>
<dbReference type="InterPro" id="IPR046623">
    <property type="entry name" value="DUF6536"/>
</dbReference>
<feature type="transmembrane region" description="Helical" evidence="1">
    <location>
        <begin position="505"/>
        <end position="524"/>
    </location>
</feature>
<dbReference type="OrthoDB" id="5429634at2759"/>
<dbReference type="Pfam" id="PF20163">
    <property type="entry name" value="DUF6536"/>
    <property type="match status" value="1"/>
</dbReference>
<reference evidence="3" key="1">
    <citation type="journal article" date="2021" name="Nat. Commun.">
        <title>Genetic determinants of endophytism in the Arabidopsis root mycobiome.</title>
        <authorList>
            <person name="Mesny F."/>
            <person name="Miyauchi S."/>
            <person name="Thiergart T."/>
            <person name="Pickel B."/>
            <person name="Atanasova L."/>
            <person name="Karlsson M."/>
            <person name="Huettel B."/>
            <person name="Barry K.W."/>
            <person name="Haridas S."/>
            <person name="Chen C."/>
            <person name="Bauer D."/>
            <person name="Andreopoulos W."/>
            <person name="Pangilinan J."/>
            <person name="LaButti K."/>
            <person name="Riley R."/>
            <person name="Lipzen A."/>
            <person name="Clum A."/>
            <person name="Drula E."/>
            <person name="Henrissat B."/>
            <person name="Kohler A."/>
            <person name="Grigoriev I.V."/>
            <person name="Martin F.M."/>
            <person name="Hacquard S."/>
        </authorList>
    </citation>
    <scope>NUCLEOTIDE SEQUENCE</scope>
    <source>
        <strain evidence="3">MPI-CAGE-AT-0147</strain>
    </source>
</reference>
<proteinExistence type="predicted"/>
<feature type="domain" description="DUF6536" evidence="2">
    <location>
        <begin position="40"/>
        <end position="193"/>
    </location>
</feature>
<feature type="transmembrane region" description="Helical" evidence="1">
    <location>
        <begin position="571"/>
        <end position="595"/>
    </location>
</feature>
<name>A0A9P9J883_9HYPO</name>
<dbReference type="PANTHER" id="PTHR35395:SF1">
    <property type="entry name" value="DUF6536 DOMAIN-CONTAINING PROTEIN"/>
    <property type="match status" value="1"/>
</dbReference>
<comment type="caution">
    <text evidence="3">The sequence shown here is derived from an EMBL/GenBank/DDBJ whole genome shotgun (WGS) entry which is preliminary data.</text>
</comment>
<keyword evidence="1" id="KW-0812">Transmembrane</keyword>
<accession>A0A9P9J883</accession>
<protein>
    <recommendedName>
        <fullName evidence="2">DUF6536 domain-containing protein</fullName>
    </recommendedName>
</protein>
<keyword evidence="1" id="KW-0472">Membrane</keyword>
<feature type="transmembrane region" description="Helical" evidence="1">
    <location>
        <begin position="155"/>
        <end position="172"/>
    </location>
</feature>
<feature type="transmembrane region" description="Helical" evidence="1">
    <location>
        <begin position="448"/>
        <end position="470"/>
    </location>
</feature>
<sequence>MAIELRRLTKPRSSRISLHSTDSGDELRRAPRRSIFSSGWKSGLLFGASSCLLVFAINLGVTIWSTTLPEGDADENHIRRILKEGSCSEIRKYNVALHLAINVFSSILLAASNYCMQCLSAPTRADIDKAHFRGKWMDIGIPSLRNLVDVPRKRAVLWGLLVLSSVPLHLFYNSVVFSSLSTVDYIVGIVNETDSADSTFSLTFNEANRTSEFQYHRHMQYHPDMSSYSEYLEDLKNLWNSARNDELQNLTTSECINKYATAFQTSRGHVLLVGEPGFDPDWQGIPFLKRAVIFQASTGSDAYSWICSNAWIEETCRGSLPTIKKQADDWRPFDTRIKYCLSKREKERCRLNFSPPLVAIVLVSNALKAAILLYTALRPPDEPLFVLGDAIESYLTSPDAFSSDSCLVSADDLRNGIKNDWTGPREWFPVKRRWATAVTKRRWMISMLLYLAALGVSLFYLIRGIVGLAGPKDFKSLWNLGFGAVTEVALIQRDDTPFRFNNAKIILNILVANIPQFLFSILYFQYNALFTGMLAAKEWSDFGYKRKGLRVSSDPKGDQRSRYFLQLPYRWSVPLLFMSILIHWMLSQSIFVVAVEKPEDSEDATLYSTCGYSPIAIIAVVLTSGVLVLAVVITGFRRLPAAIPVVGSCSLAIAAACHHPNGLAQPDEPLVPLRWGVMGSCGEAPDEGGVGHCGFSSEYVDEPQVGIKYS</sequence>
<dbReference type="Proteomes" id="UP000738349">
    <property type="component" value="Unassembled WGS sequence"/>
</dbReference>
<dbReference type="PANTHER" id="PTHR35395">
    <property type="entry name" value="DUF6536 DOMAIN-CONTAINING PROTEIN"/>
    <property type="match status" value="1"/>
</dbReference>
<keyword evidence="1" id="KW-1133">Transmembrane helix</keyword>
<feature type="transmembrane region" description="Helical" evidence="1">
    <location>
        <begin position="42"/>
        <end position="64"/>
    </location>
</feature>